<feature type="compositionally biased region" description="Polar residues" evidence="1">
    <location>
        <begin position="28"/>
        <end position="39"/>
    </location>
</feature>
<keyword evidence="4" id="KW-1185">Reference proteome</keyword>
<organism evidence="3 4">
    <name type="scientific">Flavobacterium chuncheonense</name>
    <dbReference type="NCBI Taxonomy" id="2026653"/>
    <lineage>
        <taxon>Bacteria</taxon>
        <taxon>Pseudomonadati</taxon>
        <taxon>Bacteroidota</taxon>
        <taxon>Flavobacteriia</taxon>
        <taxon>Flavobacteriales</taxon>
        <taxon>Flavobacteriaceae</taxon>
        <taxon>Flavobacterium</taxon>
    </lineage>
</organism>
<evidence type="ECO:0000313" key="3">
    <source>
        <dbReference type="EMBL" id="MFD2890813.1"/>
    </source>
</evidence>
<keyword evidence="2" id="KW-0472">Membrane</keyword>
<proteinExistence type="predicted"/>
<reference evidence="4" key="1">
    <citation type="journal article" date="2019" name="Int. J. Syst. Evol. Microbiol.">
        <title>The Global Catalogue of Microorganisms (GCM) 10K type strain sequencing project: providing services to taxonomists for standard genome sequencing and annotation.</title>
        <authorList>
            <consortium name="The Broad Institute Genomics Platform"/>
            <consortium name="The Broad Institute Genome Sequencing Center for Infectious Disease"/>
            <person name="Wu L."/>
            <person name="Ma J."/>
        </authorList>
    </citation>
    <scope>NUCLEOTIDE SEQUENCE [LARGE SCALE GENOMIC DNA]</scope>
    <source>
        <strain evidence="4">KCTC 22671</strain>
    </source>
</reference>
<dbReference type="RefSeq" id="WP_379810318.1">
    <property type="nucleotide sequence ID" value="NZ_JBHUPC010000010.1"/>
</dbReference>
<keyword evidence="2" id="KW-0812">Transmembrane</keyword>
<keyword evidence="2" id="KW-1133">Transmembrane helix</keyword>
<evidence type="ECO:0000256" key="2">
    <source>
        <dbReference type="SAM" id="Phobius"/>
    </source>
</evidence>
<dbReference type="Proteomes" id="UP001597534">
    <property type="component" value="Unassembled WGS sequence"/>
</dbReference>
<sequence length="92" mass="10627">MPGIGSILSSITILKNNRRKKGSKLEKFSQTTTSKFQNTRTHHNTKKATPEQLKAIRERLQAENKKRKKQQIILVFLSLVILLALFNFLNHL</sequence>
<gene>
    <name evidence="3" type="ORF">ACFS5J_02165</name>
</gene>
<protein>
    <submittedName>
        <fullName evidence="3">Uncharacterized protein</fullName>
    </submittedName>
</protein>
<feature type="transmembrane region" description="Helical" evidence="2">
    <location>
        <begin position="72"/>
        <end position="89"/>
    </location>
</feature>
<accession>A0ABW5YIK8</accession>
<comment type="caution">
    <text evidence="3">The sequence shown here is derived from an EMBL/GenBank/DDBJ whole genome shotgun (WGS) entry which is preliminary data.</text>
</comment>
<evidence type="ECO:0000256" key="1">
    <source>
        <dbReference type="SAM" id="MobiDB-lite"/>
    </source>
</evidence>
<name>A0ABW5YIK8_9FLAO</name>
<feature type="region of interest" description="Disordered" evidence="1">
    <location>
        <begin position="21"/>
        <end position="51"/>
    </location>
</feature>
<evidence type="ECO:0000313" key="4">
    <source>
        <dbReference type="Proteomes" id="UP001597534"/>
    </source>
</evidence>
<dbReference type="EMBL" id="JBHUPC010000010">
    <property type="protein sequence ID" value="MFD2890813.1"/>
    <property type="molecule type" value="Genomic_DNA"/>
</dbReference>